<evidence type="ECO:0000256" key="1">
    <source>
        <dbReference type="ARBA" id="ARBA00022801"/>
    </source>
</evidence>
<dbReference type="InterPro" id="IPR013783">
    <property type="entry name" value="Ig-like_fold"/>
</dbReference>
<dbReference type="InterPro" id="IPR039329">
    <property type="entry name" value="SIAE"/>
</dbReference>
<keyword evidence="2" id="KW-0732">Signal</keyword>
<dbReference type="Pfam" id="PF03629">
    <property type="entry name" value="SASA"/>
    <property type="match status" value="1"/>
</dbReference>
<evidence type="ECO:0000313" key="5">
    <source>
        <dbReference type="Proteomes" id="UP000317648"/>
    </source>
</evidence>
<dbReference type="RefSeq" id="WP_145054709.1">
    <property type="nucleotide sequence ID" value="NZ_CP036433.1"/>
</dbReference>
<dbReference type="PANTHER" id="PTHR22901">
    <property type="entry name" value="SIALATE O-ACETYLESTERASE"/>
    <property type="match status" value="1"/>
</dbReference>
<feature type="signal peptide" evidence="2">
    <location>
        <begin position="1"/>
        <end position="25"/>
    </location>
</feature>
<name>A0A518DW18_9BACT</name>
<sequence precursor="true">MSFRKSIVGTAIGIALAWGAATAQAEVKLASVFGDSMVLQRELPVPVWGWAEPGEKVTVQFGDQSQSTEAGKDGRWQVTLTALKASDQGATLTVSGANTIELKDVLVGEVWICSGQSNMEWSLGGAINGKEEIADSDHPLIRLFNVPGHLTSPTPLSECPGKWQVCGPTTSGSFSAVGYFFGRRLQKELNVPIGLIGSNWGGTRIEPWTSPAGFHSVPELKEIANTVDAYDETTQVAGGSPSAIYNAMIHPLAPFCMRGAIWYQGESNGGEGESYYHKTKALVNGWRKLFNPDLAFYWVQLADFQAPNDDPAGGNGWAKLREAQRKALDIKHTGMAVIIDIGEAKDIHPRNKQDVGDRLAQWALHQTYDKQDLVASGPLYKGQKVEGDSIRLMFDNVGSGLIVGEKEGLEPTKEVKDGKLQRFAIAGEDKVWHWADAVIDGDTIVVKSAEVASPQAVRYAFSMNPEGANLYNREGIPASPFRTDNW</sequence>
<dbReference type="InterPro" id="IPR036514">
    <property type="entry name" value="SGNH_hydro_sf"/>
</dbReference>
<dbReference type="OrthoDB" id="9795554at2"/>
<reference evidence="4 5" key="1">
    <citation type="submission" date="2019-02" db="EMBL/GenBank/DDBJ databases">
        <title>Deep-cultivation of Planctomycetes and their phenomic and genomic characterization uncovers novel biology.</title>
        <authorList>
            <person name="Wiegand S."/>
            <person name="Jogler M."/>
            <person name="Boedeker C."/>
            <person name="Pinto D."/>
            <person name="Vollmers J."/>
            <person name="Rivas-Marin E."/>
            <person name="Kohn T."/>
            <person name="Peeters S.H."/>
            <person name="Heuer A."/>
            <person name="Rast P."/>
            <person name="Oberbeckmann S."/>
            <person name="Bunk B."/>
            <person name="Jeske O."/>
            <person name="Meyerdierks A."/>
            <person name="Storesund J.E."/>
            <person name="Kallscheuer N."/>
            <person name="Luecker S."/>
            <person name="Lage O.M."/>
            <person name="Pohl T."/>
            <person name="Merkel B.J."/>
            <person name="Hornburger P."/>
            <person name="Mueller R.-W."/>
            <person name="Bruemmer F."/>
            <person name="Labrenz M."/>
            <person name="Spormann A.M."/>
            <person name="Op den Camp H."/>
            <person name="Overmann J."/>
            <person name="Amann R."/>
            <person name="Jetten M.S.M."/>
            <person name="Mascher T."/>
            <person name="Medema M.H."/>
            <person name="Devos D.P."/>
            <person name="Kaster A.-K."/>
            <person name="Ovreas L."/>
            <person name="Rohde M."/>
            <person name="Galperin M.Y."/>
            <person name="Jogler C."/>
        </authorList>
    </citation>
    <scope>NUCLEOTIDE SEQUENCE [LARGE SCALE GENOMIC DNA]</scope>
    <source>
        <strain evidence="4 5">Pla85_3_4</strain>
    </source>
</reference>
<accession>A0A518DW18</accession>
<dbReference type="EMBL" id="CP036433">
    <property type="protein sequence ID" value="QDU96032.1"/>
    <property type="molecule type" value="Genomic_DNA"/>
</dbReference>
<keyword evidence="5" id="KW-1185">Reference proteome</keyword>
<evidence type="ECO:0000256" key="2">
    <source>
        <dbReference type="SAM" id="SignalP"/>
    </source>
</evidence>
<evidence type="ECO:0000259" key="3">
    <source>
        <dbReference type="Pfam" id="PF03629"/>
    </source>
</evidence>
<dbReference type="Gene3D" id="2.60.40.10">
    <property type="entry name" value="Immunoglobulins"/>
    <property type="match status" value="1"/>
</dbReference>
<feature type="domain" description="Sialate O-acetylesterase" evidence="3">
    <location>
        <begin position="109"/>
        <end position="361"/>
    </location>
</feature>
<dbReference type="GO" id="GO:0001681">
    <property type="term" value="F:sialate O-acetylesterase activity"/>
    <property type="evidence" value="ECO:0007669"/>
    <property type="project" value="InterPro"/>
</dbReference>
<gene>
    <name evidence="4" type="ORF">Pla8534_38510</name>
</gene>
<dbReference type="SUPFAM" id="SSF52266">
    <property type="entry name" value="SGNH hydrolase"/>
    <property type="match status" value="1"/>
</dbReference>
<dbReference type="PANTHER" id="PTHR22901:SF0">
    <property type="entry name" value="SIALATE O-ACETYLESTERASE"/>
    <property type="match status" value="1"/>
</dbReference>
<dbReference type="AlphaFoldDB" id="A0A518DW18"/>
<keyword evidence="1" id="KW-0378">Hydrolase</keyword>
<dbReference type="GO" id="GO:0005975">
    <property type="term" value="P:carbohydrate metabolic process"/>
    <property type="evidence" value="ECO:0007669"/>
    <property type="project" value="TreeGrafter"/>
</dbReference>
<feature type="chain" id="PRO_5022015652" description="Sialate O-acetylesterase domain-containing protein" evidence="2">
    <location>
        <begin position="26"/>
        <end position="486"/>
    </location>
</feature>
<organism evidence="4 5">
    <name type="scientific">Lignipirellula cremea</name>
    <dbReference type="NCBI Taxonomy" id="2528010"/>
    <lineage>
        <taxon>Bacteria</taxon>
        <taxon>Pseudomonadati</taxon>
        <taxon>Planctomycetota</taxon>
        <taxon>Planctomycetia</taxon>
        <taxon>Pirellulales</taxon>
        <taxon>Pirellulaceae</taxon>
        <taxon>Lignipirellula</taxon>
    </lineage>
</organism>
<dbReference type="KEGG" id="lcre:Pla8534_38510"/>
<protein>
    <recommendedName>
        <fullName evidence="3">Sialate O-acetylesterase domain-containing protein</fullName>
    </recommendedName>
</protein>
<dbReference type="InterPro" id="IPR005181">
    <property type="entry name" value="SASA"/>
</dbReference>
<evidence type="ECO:0000313" key="4">
    <source>
        <dbReference type="EMBL" id="QDU96032.1"/>
    </source>
</evidence>
<proteinExistence type="predicted"/>
<dbReference type="Gene3D" id="3.40.50.1110">
    <property type="entry name" value="SGNH hydrolase"/>
    <property type="match status" value="1"/>
</dbReference>
<dbReference type="Proteomes" id="UP000317648">
    <property type="component" value="Chromosome"/>
</dbReference>